<gene>
    <name evidence="3" type="primary">LOC108631401</name>
</gene>
<dbReference type="AlphaFoldDB" id="A0AAJ7NE58"/>
<feature type="region of interest" description="Disordered" evidence="1">
    <location>
        <begin position="1"/>
        <end position="36"/>
    </location>
</feature>
<evidence type="ECO:0000313" key="3">
    <source>
        <dbReference type="RefSeq" id="XP_017890777.1"/>
    </source>
</evidence>
<evidence type="ECO:0000256" key="1">
    <source>
        <dbReference type="SAM" id="MobiDB-lite"/>
    </source>
</evidence>
<organism evidence="2 3">
    <name type="scientific">Ceratina calcarata</name>
    <dbReference type="NCBI Taxonomy" id="156304"/>
    <lineage>
        <taxon>Eukaryota</taxon>
        <taxon>Metazoa</taxon>
        <taxon>Ecdysozoa</taxon>
        <taxon>Arthropoda</taxon>
        <taxon>Hexapoda</taxon>
        <taxon>Insecta</taxon>
        <taxon>Pterygota</taxon>
        <taxon>Neoptera</taxon>
        <taxon>Endopterygota</taxon>
        <taxon>Hymenoptera</taxon>
        <taxon>Apocrita</taxon>
        <taxon>Aculeata</taxon>
        <taxon>Apoidea</taxon>
        <taxon>Anthophila</taxon>
        <taxon>Apidae</taxon>
        <taxon>Ceratina</taxon>
        <taxon>Zadontomerus</taxon>
    </lineage>
</organism>
<dbReference type="Proteomes" id="UP000694925">
    <property type="component" value="Unplaced"/>
</dbReference>
<sequence>MDNRRKASSPTATAVGNSWSRDVYSKPSRYSNSSAYHQECVSEHDIKYPGERTSQETLAEIETDINKNNLRNHPDVYAKVCPKHNTVPVRDKYQRFNAYSEYSVPDALTAMQKLQKLKELQMKRDLSERYYSQEIKRLIGEYYFGSRLASPSFRSERLQSPSSHPSSGDRLRNYLESCGTMTTITRLDCGCVQETTRPIFTTARGRVQRRNCNNQSHNETVLKLTPSNPQEHLFSSLEQSKDRYRMKTKKRLSPDPRMCPKIPPGGDHGFETENEKKNQEEPEQEISARLSRSPTPHRKFSDTTATSF</sequence>
<dbReference type="RefSeq" id="XP_017890777.1">
    <property type="nucleotide sequence ID" value="XM_018035288.2"/>
</dbReference>
<feature type="compositionally biased region" description="Polar residues" evidence="1">
    <location>
        <begin position="8"/>
        <end position="20"/>
    </location>
</feature>
<proteinExistence type="predicted"/>
<dbReference type="KEGG" id="ccal:108631401"/>
<accession>A0AAJ7NE58</accession>
<keyword evidence="2" id="KW-1185">Reference proteome</keyword>
<feature type="compositionally biased region" description="Basic and acidic residues" evidence="1">
    <location>
        <begin position="268"/>
        <end position="280"/>
    </location>
</feature>
<reference evidence="3" key="1">
    <citation type="submission" date="2025-08" db="UniProtKB">
        <authorList>
            <consortium name="RefSeq"/>
        </authorList>
    </citation>
    <scope>IDENTIFICATION</scope>
    <source>
        <tissue evidence="3">Whole body</tissue>
    </source>
</reference>
<name>A0AAJ7NE58_9HYME</name>
<dbReference type="GeneID" id="108631401"/>
<feature type="region of interest" description="Disordered" evidence="1">
    <location>
        <begin position="242"/>
        <end position="308"/>
    </location>
</feature>
<protein>
    <submittedName>
        <fullName evidence="3">Uncharacterized protein LOC108631401</fullName>
    </submittedName>
</protein>
<evidence type="ECO:0000313" key="2">
    <source>
        <dbReference type="Proteomes" id="UP000694925"/>
    </source>
</evidence>